<dbReference type="EMBL" id="JACSRA010000019">
    <property type="protein sequence ID" value="MBD7912131.1"/>
    <property type="molecule type" value="Genomic_DNA"/>
</dbReference>
<evidence type="ECO:0000313" key="8">
    <source>
        <dbReference type="Proteomes" id="UP000627781"/>
    </source>
</evidence>
<evidence type="ECO:0000313" key="7">
    <source>
        <dbReference type="EMBL" id="MBD7912131.1"/>
    </source>
</evidence>
<dbReference type="Gene3D" id="2.40.30.130">
    <property type="match status" value="1"/>
</dbReference>
<dbReference type="InterPro" id="IPR051335">
    <property type="entry name" value="Alanyl-tRNA_Editing_Enzymes"/>
</dbReference>
<keyword evidence="5" id="KW-0175">Coiled coil</keyword>
<feature type="coiled-coil region" evidence="5">
    <location>
        <begin position="252"/>
        <end position="286"/>
    </location>
</feature>
<dbReference type="Pfam" id="PF07973">
    <property type="entry name" value="tRNA_SAD"/>
    <property type="match status" value="1"/>
</dbReference>
<dbReference type="Proteomes" id="UP000627781">
    <property type="component" value="Unassembled WGS sequence"/>
</dbReference>
<keyword evidence="8" id="KW-1185">Reference proteome</keyword>
<comment type="cofactor">
    <cofactor evidence="1">
        <name>Zn(2+)</name>
        <dbReference type="ChEBI" id="CHEBI:29105"/>
    </cofactor>
</comment>
<dbReference type="InterPro" id="IPR012947">
    <property type="entry name" value="tRNA_SAD"/>
</dbReference>
<dbReference type="InterPro" id="IPR003156">
    <property type="entry name" value="DHHA1_dom"/>
</dbReference>
<dbReference type="SMART" id="SM00863">
    <property type="entry name" value="tRNA_SAD"/>
    <property type="match status" value="1"/>
</dbReference>
<feature type="domain" description="Alanyl-transfer RNA synthetases family profile" evidence="6">
    <location>
        <begin position="1"/>
        <end position="236"/>
    </location>
</feature>
<keyword evidence="3" id="KW-0479">Metal-binding</keyword>
<dbReference type="Gene3D" id="3.30.980.10">
    <property type="entry name" value="Threonyl-trna Synthetase, Chain A, domain 2"/>
    <property type="match status" value="1"/>
</dbReference>
<sequence>MSTEKLFYEDQYIQEFRANIIEVKEKDDKFLVLLDKTAFFPGGGGQAADTGTIEDAHVLDVIEEGDKIYHLIDKKLDNTSVSCSIDWEKRLDGMQQHLGQHVLSGCFFSIFNANTAGIHLGKDISYVDIVGFMEEEQIRKAERVANEVIGEKHEVTFMMTSRKEAKSMGLRRDLATNDETIRVVKIQDLDINACCGVHPNNTLELQMIKIKGCEKHKGNTRIYFLAGKRAVHELLDRDAILDELSKILSTGADEAVKSLNALKNSLSEAREENKKIKASLSEFEVKELINDGEKYGDVSVIKKIYSNEDMKYLNKLAEKLVANDSVVVLFATKNSDSANLLFSASKNLQTVNVGSLLKDAISLIDGRGGGSKTLAQGGGKNIGNLDNAMDYALRKVKELL</sequence>
<reference evidence="7 8" key="1">
    <citation type="submission" date="2020-08" db="EMBL/GenBank/DDBJ databases">
        <title>A Genomic Blueprint of the Chicken Gut Microbiome.</title>
        <authorList>
            <person name="Gilroy R."/>
            <person name="Ravi A."/>
            <person name="Getino M."/>
            <person name="Pursley I."/>
            <person name="Horton D.L."/>
            <person name="Alikhan N.-F."/>
            <person name="Baker D."/>
            <person name="Gharbi K."/>
            <person name="Hall N."/>
            <person name="Watson M."/>
            <person name="Adriaenssens E.M."/>
            <person name="Foster-Nyarko E."/>
            <person name="Jarju S."/>
            <person name="Secka A."/>
            <person name="Antonio M."/>
            <person name="Oren A."/>
            <person name="Chaudhuri R."/>
            <person name="La Ragione R.M."/>
            <person name="Hildebrand F."/>
            <person name="Pallen M.J."/>
        </authorList>
    </citation>
    <scope>NUCLEOTIDE SEQUENCE [LARGE SCALE GENOMIC DNA]</scope>
    <source>
        <strain evidence="7 8">Sa3CVN1</strain>
    </source>
</reference>
<gene>
    <name evidence="7" type="ORF">H9661_12265</name>
</gene>
<name>A0ABR8PVC9_9CLOT</name>
<dbReference type="PANTHER" id="PTHR43462">
    <property type="entry name" value="ALANYL-TRNA EDITING PROTEIN"/>
    <property type="match status" value="1"/>
</dbReference>
<dbReference type="SUPFAM" id="SSF50447">
    <property type="entry name" value="Translation proteins"/>
    <property type="match status" value="1"/>
</dbReference>
<comment type="caution">
    <text evidence="7">The sequence shown here is derived from an EMBL/GenBank/DDBJ whole genome shotgun (WGS) entry which is preliminary data.</text>
</comment>
<dbReference type="PROSITE" id="PS50860">
    <property type="entry name" value="AA_TRNA_LIGASE_II_ALA"/>
    <property type="match status" value="1"/>
</dbReference>
<dbReference type="InterPro" id="IPR018163">
    <property type="entry name" value="Thr/Ala-tRNA-synth_IIc_edit"/>
</dbReference>
<comment type="subcellular location">
    <subcellularLocation>
        <location evidence="2">Cytoplasm</location>
    </subcellularLocation>
</comment>
<protein>
    <submittedName>
        <fullName evidence="7">Alanyl-tRNA editing protein AlaX-L</fullName>
    </submittedName>
</protein>
<dbReference type="InterPro" id="IPR009000">
    <property type="entry name" value="Transl_B-barrel_sf"/>
</dbReference>
<evidence type="ECO:0000256" key="2">
    <source>
        <dbReference type="ARBA" id="ARBA00004496"/>
    </source>
</evidence>
<dbReference type="SUPFAM" id="SSF55186">
    <property type="entry name" value="ThrRS/AlaRS common domain"/>
    <property type="match status" value="1"/>
</dbReference>
<evidence type="ECO:0000256" key="1">
    <source>
        <dbReference type="ARBA" id="ARBA00001947"/>
    </source>
</evidence>
<evidence type="ECO:0000256" key="3">
    <source>
        <dbReference type="ARBA" id="ARBA00022723"/>
    </source>
</evidence>
<organism evidence="7 8">
    <name type="scientific">Clostridium cibarium</name>
    <dbReference type="NCBI Taxonomy" id="2762247"/>
    <lineage>
        <taxon>Bacteria</taxon>
        <taxon>Bacillati</taxon>
        <taxon>Bacillota</taxon>
        <taxon>Clostridia</taxon>
        <taxon>Eubacteriales</taxon>
        <taxon>Clostridiaceae</taxon>
        <taxon>Clostridium</taxon>
    </lineage>
</organism>
<accession>A0ABR8PVC9</accession>
<dbReference type="InterPro" id="IPR018165">
    <property type="entry name" value="Ala-tRNA-synth_IIc_core"/>
</dbReference>
<keyword evidence="4" id="KW-0862">Zinc</keyword>
<evidence type="ECO:0000256" key="5">
    <source>
        <dbReference type="SAM" id="Coils"/>
    </source>
</evidence>
<dbReference type="Gene3D" id="3.10.310.40">
    <property type="match status" value="1"/>
</dbReference>
<dbReference type="PANTHER" id="PTHR43462:SF1">
    <property type="entry name" value="ALANYL-TRNA EDITING PROTEIN AARSD1"/>
    <property type="match status" value="1"/>
</dbReference>
<evidence type="ECO:0000256" key="4">
    <source>
        <dbReference type="ARBA" id="ARBA00022833"/>
    </source>
</evidence>
<dbReference type="RefSeq" id="WP_143317210.1">
    <property type="nucleotide sequence ID" value="NZ_JACSRA010000019.1"/>
</dbReference>
<evidence type="ECO:0000259" key="6">
    <source>
        <dbReference type="PROSITE" id="PS50860"/>
    </source>
</evidence>
<proteinExistence type="predicted"/>
<dbReference type="Pfam" id="PF02272">
    <property type="entry name" value="DHHA1"/>
    <property type="match status" value="1"/>
</dbReference>